<dbReference type="AlphaFoldDB" id="A0AAP8J3P5"/>
<reference evidence="1 2" key="1">
    <citation type="submission" date="2017-12" db="EMBL/GenBank/DDBJ databases">
        <title>Phylogenetic diversity of female urinary microbiome.</title>
        <authorList>
            <person name="Thomas-White K."/>
            <person name="Wolfe A.J."/>
        </authorList>
    </citation>
    <scope>NUCLEOTIDE SEQUENCE [LARGE SCALE GENOMIC DNA]</scope>
    <source>
        <strain evidence="1 2">UMB0004</strain>
    </source>
</reference>
<organism evidence="1 2">
    <name type="scientific">Lacticaseibacillus rhamnosus</name>
    <name type="common">Lactobacillus rhamnosus</name>
    <dbReference type="NCBI Taxonomy" id="47715"/>
    <lineage>
        <taxon>Bacteria</taxon>
        <taxon>Bacillati</taxon>
        <taxon>Bacillota</taxon>
        <taxon>Bacilli</taxon>
        <taxon>Lactobacillales</taxon>
        <taxon>Lactobacillaceae</taxon>
        <taxon>Lacticaseibacillus</taxon>
    </lineage>
</organism>
<evidence type="ECO:0000313" key="2">
    <source>
        <dbReference type="Proteomes" id="UP000234212"/>
    </source>
</evidence>
<protein>
    <submittedName>
        <fullName evidence="1">Iron-sulfur cluster biosynthesis protein</fullName>
    </submittedName>
</protein>
<name>A0AAP8J3P5_LACRH</name>
<feature type="non-terminal residue" evidence="1">
    <location>
        <position position="26"/>
    </location>
</feature>
<comment type="caution">
    <text evidence="1">The sequence shown here is derived from an EMBL/GenBank/DDBJ whole genome shotgun (WGS) entry which is preliminary data.</text>
</comment>
<dbReference type="EMBL" id="PKJX01000001">
    <property type="protein sequence ID" value="PLA58889.1"/>
    <property type="molecule type" value="Genomic_DNA"/>
</dbReference>
<accession>A0AAP8J3P5</accession>
<dbReference type="Proteomes" id="UP000234212">
    <property type="component" value="Unassembled WGS sequence"/>
</dbReference>
<sequence length="26" mass="2958">MMGLQLAITDKASQWFHRELDLPAEG</sequence>
<gene>
    <name evidence="1" type="ORF">CYJ91_00935</name>
</gene>
<proteinExistence type="predicted"/>
<evidence type="ECO:0000313" key="1">
    <source>
        <dbReference type="EMBL" id="PLA58889.1"/>
    </source>
</evidence>